<organism evidence="1 2">
    <name type="scientific">Flavobacterium alvei</name>
    <dbReference type="NCBI Taxonomy" id="2080416"/>
    <lineage>
        <taxon>Bacteria</taxon>
        <taxon>Pseudomonadati</taxon>
        <taxon>Bacteroidota</taxon>
        <taxon>Flavobacteriia</taxon>
        <taxon>Flavobacteriales</taxon>
        <taxon>Flavobacteriaceae</taxon>
        <taxon>Flavobacterium</taxon>
    </lineage>
</organism>
<protein>
    <submittedName>
        <fullName evidence="1">Uncharacterized protein</fullName>
    </submittedName>
</protein>
<dbReference type="AlphaFoldDB" id="A0A2S5ADN1"/>
<name>A0A2S5ADN1_9FLAO</name>
<keyword evidence="2" id="KW-1185">Reference proteome</keyword>
<dbReference type="Proteomes" id="UP000237310">
    <property type="component" value="Unassembled WGS sequence"/>
</dbReference>
<accession>A0A2S5ADN1</accession>
<sequence>MYDRNNFFYLKKNCNLAVPTKSTITIYFFVVFKCCLTIKKHAMKTLFDKFYNYISTLLFGGETTSHY</sequence>
<proteinExistence type="predicted"/>
<reference evidence="1 2" key="1">
    <citation type="submission" date="2018-01" db="EMBL/GenBank/DDBJ databases">
        <authorList>
            <person name="Gaut B.S."/>
            <person name="Morton B.R."/>
            <person name="Clegg M.T."/>
            <person name="Duvall M.R."/>
        </authorList>
    </citation>
    <scope>NUCLEOTIDE SEQUENCE [LARGE SCALE GENOMIC DNA]</scope>
    <source>
        <strain evidence="1 2">HR-AY</strain>
    </source>
</reference>
<gene>
    <name evidence="1" type="ORF">C3L50_06030</name>
</gene>
<evidence type="ECO:0000313" key="2">
    <source>
        <dbReference type="Proteomes" id="UP000237310"/>
    </source>
</evidence>
<comment type="caution">
    <text evidence="1">The sequence shown here is derived from an EMBL/GenBank/DDBJ whole genome shotgun (WGS) entry which is preliminary data.</text>
</comment>
<evidence type="ECO:0000313" key="1">
    <source>
        <dbReference type="EMBL" id="POY40203.1"/>
    </source>
</evidence>
<dbReference type="EMBL" id="PQVG01000003">
    <property type="protein sequence ID" value="POY40203.1"/>
    <property type="molecule type" value="Genomic_DNA"/>
</dbReference>